<proteinExistence type="predicted"/>
<dbReference type="EMBL" id="JAACLJ010000005">
    <property type="protein sequence ID" value="KAF4586057.1"/>
    <property type="molecule type" value="Genomic_DNA"/>
</dbReference>
<protein>
    <submittedName>
        <fullName evidence="1">Uncharacterized protein</fullName>
    </submittedName>
</protein>
<reference evidence="1 2" key="1">
    <citation type="journal article" date="2020" name="G3 (Bethesda)">
        <title>Genetic Underpinnings of Host Manipulation by Ophiocordyceps as Revealed by Comparative Transcriptomics.</title>
        <authorList>
            <person name="Will I."/>
            <person name="Das B."/>
            <person name="Trinh T."/>
            <person name="Brachmann A."/>
            <person name="Ohm R.A."/>
            <person name="de Bekker C."/>
        </authorList>
    </citation>
    <scope>NUCLEOTIDE SEQUENCE [LARGE SCALE GENOMIC DNA]</scope>
    <source>
        <strain evidence="1 2">EC05</strain>
    </source>
</reference>
<comment type="caution">
    <text evidence="1">The sequence shown here is derived from an EMBL/GenBank/DDBJ whole genome shotgun (WGS) entry which is preliminary data.</text>
</comment>
<dbReference type="OrthoDB" id="10366461at2759"/>
<name>A0A8H4Q5I1_9HYPO</name>
<evidence type="ECO:0000313" key="2">
    <source>
        <dbReference type="Proteomes" id="UP000562929"/>
    </source>
</evidence>
<accession>A0A8H4Q5I1</accession>
<dbReference type="AlphaFoldDB" id="A0A8H4Q5I1"/>
<dbReference type="Proteomes" id="UP000562929">
    <property type="component" value="Unassembled WGS sequence"/>
</dbReference>
<keyword evidence="2" id="KW-1185">Reference proteome</keyword>
<gene>
    <name evidence="1" type="ORF">GQ602_005362</name>
</gene>
<sequence length="132" mass="14334">MPESFNDILAYEAAARISYDGLLSGINYLTHGGMICHTNKEYTTVGNAYCTRVSCTQGAAINFCLTDEARYRVVTSRTVSRLAFAVIKDCNNAVGGNLGGEDQADADDDSVGVFSSRYPGTFVMVNYDDRKC</sequence>
<evidence type="ECO:0000313" key="1">
    <source>
        <dbReference type="EMBL" id="KAF4586057.1"/>
    </source>
</evidence>
<organism evidence="1 2">
    <name type="scientific">Ophiocordyceps camponoti-floridani</name>
    <dbReference type="NCBI Taxonomy" id="2030778"/>
    <lineage>
        <taxon>Eukaryota</taxon>
        <taxon>Fungi</taxon>
        <taxon>Dikarya</taxon>
        <taxon>Ascomycota</taxon>
        <taxon>Pezizomycotina</taxon>
        <taxon>Sordariomycetes</taxon>
        <taxon>Hypocreomycetidae</taxon>
        <taxon>Hypocreales</taxon>
        <taxon>Ophiocordycipitaceae</taxon>
        <taxon>Ophiocordyceps</taxon>
    </lineage>
</organism>